<evidence type="ECO:0000313" key="2">
    <source>
        <dbReference type="Proteomes" id="UP001497700"/>
    </source>
</evidence>
<proteinExistence type="predicted"/>
<name>A0ACB9YUR7_9PEZI</name>
<reference evidence="1 2" key="1">
    <citation type="journal article" date="2022" name="New Phytol.">
        <title>Ecological generalism drives hyperdiversity of secondary metabolite gene clusters in xylarialean endophytes.</title>
        <authorList>
            <person name="Franco M.E.E."/>
            <person name="Wisecaver J.H."/>
            <person name="Arnold A.E."/>
            <person name="Ju Y.M."/>
            <person name="Slot J.C."/>
            <person name="Ahrendt S."/>
            <person name="Moore L.P."/>
            <person name="Eastman K.E."/>
            <person name="Scott K."/>
            <person name="Konkel Z."/>
            <person name="Mondo S.J."/>
            <person name="Kuo A."/>
            <person name="Hayes R.D."/>
            <person name="Haridas S."/>
            <person name="Andreopoulos B."/>
            <person name="Riley R."/>
            <person name="LaButti K."/>
            <person name="Pangilinan J."/>
            <person name="Lipzen A."/>
            <person name="Amirebrahimi M."/>
            <person name="Yan J."/>
            <person name="Adam C."/>
            <person name="Keymanesh K."/>
            <person name="Ng V."/>
            <person name="Louie K."/>
            <person name="Northen T."/>
            <person name="Drula E."/>
            <person name="Henrissat B."/>
            <person name="Hsieh H.M."/>
            <person name="Youens-Clark K."/>
            <person name="Lutzoni F."/>
            <person name="Miadlikowska J."/>
            <person name="Eastwood D.C."/>
            <person name="Hamelin R.C."/>
            <person name="Grigoriev I.V."/>
            <person name="U'Ren J.M."/>
        </authorList>
    </citation>
    <scope>NUCLEOTIDE SEQUENCE [LARGE SCALE GENOMIC DNA]</scope>
    <source>
        <strain evidence="1 2">CBS 119005</strain>
    </source>
</reference>
<protein>
    <submittedName>
        <fullName evidence="1">Uncharacterized protein</fullName>
    </submittedName>
</protein>
<sequence>MDSLYLWGRNNKSTGWKQAAKVNCIVLASMSVTLIGCLISATSKVGGIEKALFFYDGDCDGGSVSKVNTTLHLLINVVSTLVVLNSPSREEVNAAHFRGSWMGIGIPSVRNAFKVSRFKTVCWLCLLISSIPIHLLFNSTVFQTDHRESDFHMTIATEEFLDGGSFYPPGAGLVQAGFNSFFNSGLDQVMDSEYIVVDQSMWTMSSSYGSPVNLTDYADRDSNAVKNISATVSNAGRWERLELEQCKQEYINCSGLKKHQSLVLVVDKPGGWIRNDIWHLLDNQTEFWARYVPPDQPNHLFFAAQCEMYAQRLPNKPTICENTCALAFGQDISAGGKAAILNSPNWEFPFFHDGYESQINGTYMTTIEPTSADPLSYFSGSIFTSGLQPGTFGLSVKYCLVEPLERVCHIALSPTLLLAVTLCVVSKTITAILVTIILSRRNQAPLATLGDAMESFIEKPDRVTAGMCTIGQAEIRRAMRVDKAFLVPGPRRWQSLRRRRAAVIPVSVWLTSYLLFAIGIGVCGYFFASISSSEIFGSFSESDQNPFIDLTFTFSAGVLLANSPQILLSICYLAYNNMFTRLQMAREWSLFSEGYRGLRVTDPKGDQYSTYRLQLPYKYSVPLIAVSIFLHWLLSNTIYLFVSTGGYFGTESFISGDLVDSSLPPNTAIAVGYSGKSLLAMLVVSCVLILVPLVLSFKRLPSNMVNIGSNSLAISAACHASAVSHAVKVRADSLLLDSPLLSNLDLPQTPRSPERLRTLLPGEGFANDANAGSIEMQRLVTSSTRKSLQLSLASFRGLLLRRSEDSEDSDSNRGGEQHISSFRKLARSKIRWGVVPMPPEWHAEYDNEDGAVEHLSFGVEEDDVKPPELGRYYA</sequence>
<dbReference type="EMBL" id="MU393514">
    <property type="protein sequence ID" value="KAI4862953.1"/>
    <property type="molecule type" value="Genomic_DNA"/>
</dbReference>
<organism evidence="1 2">
    <name type="scientific">Hypoxylon rubiginosum</name>
    <dbReference type="NCBI Taxonomy" id="110542"/>
    <lineage>
        <taxon>Eukaryota</taxon>
        <taxon>Fungi</taxon>
        <taxon>Dikarya</taxon>
        <taxon>Ascomycota</taxon>
        <taxon>Pezizomycotina</taxon>
        <taxon>Sordariomycetes</taxon>
        <taxon>Xylariomycetidae</taxon>
        <taxon>Xylariales</taxon>
        <taxon>Hypoxylaceae</taxon>
        <taxon>Hypoxylon</taxon>
    </lineage>
</organism>
<evidence type="ECO:0000313" key="1">
    <source>
        <dbReference type="EMBL" id="KAI4862953.1"/>
    </source>
</evidence>
<comment type="caution">
    <text evidence="1">The sequence shown here is derived from an EMBL/GenBank/DDBJ whole genome shotgun (WGS) entry which is preliminary data.</text>
</comment>
<dbReference type="Proteomes" id="UP001497700">
    <property type="component" value="Unassembled WGS sequence"/>
</dbReference>
<gene>
    <name evidence="1" type="ORF">F4820DRAFT_450438</name>
</gene>
<keyword evidence="2" id="KW-1185">Reference proteome</keyword>
<accession>A0ACB9YUR7</accession>